<feature type="transmembrane region" description="Helical" evidence="9">
    <location>
        <begin position="164"/>
        <end position="185"/>
    </location>
</feature>
<evidence type="ECO:0000256" key="3">
    <source>
        <dbReference type="ARBA" id="ARBA00022553"/>
    </source>
</evidence>
<dbReference type="InterPro" id="IPR018060">
    <property type="entry name" value="HTH_AraC"/>
</dbReference>
<dbReference type="GO" id="GO:0043565">
    <property type="term" value="F:sequence-specific DNA binding"/>
    <property type="evidence" value="ECO:0007669"/>
    <property type="project" value="InterPro"/>
</dbReference>
<dbReference type="InterPro" id="IPR009057">
    <property type="entry name" value="Homeodomain-like_sf"/>
</dbReference>
<dbReference type="SMART" id="SM00387">
    <property type="entry name" value="HATPase_c"/>
    <property type="match status" value="1"/>
</dbReference>
<comment type="catalytic activity">
    <reaction evidence="1">
        <text>ATP + protein L-histidine = ADP + protein N-phospho-L-histidine.</text>
        <dbReference type="EC" id="2.7.13.3"/>
    </reaction>
</comment>
<dbReference type="PROSITE" id="PS50110">
    <property type="entry name" value="RESPONSE_REGULATORY"/>
    <property type="match status" value="1"/>
</dbReference>
<feature type="domain" description="Histidine kinase" evidence="11">
    <location>
        <begin position="491"/>
        <end position="704"/>
    </location>
</feature>
<evidence type="ECO:0000256" key="5">
    <source>
        <dbReference type="ARBA" id="ARBA00022777"/>
    </source>
</evidence>
<dbReference type="PROSITE" id="PS50109">
    <property type="entry name" value="HIS_KIN"/>
    <property type="match status" value="1"/>
</dbReference>
<dbReference type="InterPro" id="IPR005467">
    <property type="entry name" value="His_kinase_dom"/>
</dbReference>
<name>A0A316FKJ7_9GAMM</name>
<feature type="modified residue" description="4-aspartylphosphate" evidence="8">
    <location>
        <position position="800"/>
    </location>
</feature>
<feature type="domain" description="PAS" evidence="13">
    <location>
        <begin position="356"/>
        <end position="399"/>
    </location>
</feature>
<dbReference type="SUPFAM" id="SSF46689">
    <property type="entry name" value="Homeodomain-like"/>
    <property type="match status" value="1"/>
</dbReference>
<feature type="transmembrane region" description="Helical" evidence="9">
    <location>
        <begin position="99"/>
        <end position="121"/>
    </location>
</feature>
<evidence type="ECO:0000259" key="13">
    <source>
        <dbReference type="PROSITE" id="PS50112"/>
    </source>
</evidence>
<dbReference type="PANTHER" id="PTHR43547:SF2">
    <property type="entry name" value="HYBRID SIGNAL TRANSDUCTION HISTIDINE KINASE C"/>
    <property type="match status" value="1"/>
</dbReference>
<dbReference type="SUPFAM" id="SSF55785">
    <property type="entry name" value="PYP-like sensor domain (PAS domain)"/>
    <property type="match status" value="1"/>
</dbReference>
<dbReference type="Pfam" id="PF12833">
    <property type="entry name" value="HTH_18"/>
    <property type="match status" value="1"/>
</dbReference>
<dbReference type="Pfam" id="PF02518">
    <property type="entry name" value="HATPase_c"/>
    <property type="match status" value="1"/>
</dbReference>
<keyword evidence="7" id="KW-0804">Transcription</keyword>
<evidence type="ECO:0000256" key="6">
    <source>
        <dbReference type="ARBA" id="ARBA00023015"/>
    </source>
</evidence>
<keyword evidence="5" id="KW-0418">Kinase</keyword>
<dbReference type="SMART" id="SM00448">
    <property type="entry name" value="REC"/>
    <property type="match status" value="1"/>
</dbReference>
<keyword evidence="4" id="KW-0808">Transferase</keyword>
<dbReference type="SUPFAM" id="SSF47384">
    <property type="entry name" value="Homodimeric domain of signal transducing histidine kinase"/>
    <property type="match status" value="1"/>
</dbReference>
<dbReference type="PROSITE" id="PS50112">
    <property type="entry name" value="PAS"/>
    <property type="match status" value="1"/>
</dbReference>
<feature type="transmembrane region" description="Helical" evidence="9">
    <location>
        <begin position="267"/>
        <end position="284"/>
    </location>
</feature>
<dbReference type="Proteomes" id="UP000245790">
    <property type="component" value="Unassembled WGS sequence"/>
</dbReference>
<keyword evidence="3 8" id="KW-0597">Phosphoprotein</keyword>
<dbReference type="SMART" id="SM00091">
    <property type="entry name" value="PAS"/>
    <property type="match status" value="1"/>
</dbReference>
<feature type="domain" description="HTH araC/xylS-type" evidence="10">
    <location>
        <begin position="902"/>
        <end position="1000"/>
    </location>
</feature>
<dbReference type="InterPro" id="IPR001789">
    <property type="entry name" value="Sig_transdc_resp-reg_receiver"/>
</dbReference>
<dbReference type="Gene3D" id="3.40.50.2300">
    <property type="match status" value="1"/>
</dbReference>
<dbReference type="InterPro" id="IPR035965">
    <property type="entry name" value="PAS-like_dom_sf"/>
</dbReference>
<organism evidence="14 15">
    <name type="scientific">Pleionea mediterranea</name>
    <dbReference type="NCBI Taxonomy" id="523701"/>
    <lineage>
        <taxon>Bacteria</taxon>
        <taxon>Pseudomonadati</taxon>
        <taxon>Pseudomonadota</taxon>
        <taxon>Gammaproteobacteria</taxon>
        <taxon>Oceanospirillales</taxon>
        <taxon>Pleioneaceae</taxon>
        <taxon>Pleionea</taxon>
    </lineage>
</organism>
<dbReference type="PANTHER" id="PTHR43547">
    <property type="entry name" value="TWO-COMPONENT HISTIDINE KINASE"/>
    <property type="match status" value="1"/>
</dbReference>
<evidence type="ECO:0000259" key="11">
    <source>
        <dbReference type="PROSITE" id="PS50109"/>
    </source>
</evidence>
<feature type="transmembrane region" description="Helical" evidence="9">
    <location>
        <begin position="66"/>
        <end position="87"/>
    </location>
</feature>
<dbReference type="EC" id="2.7.13.3" evidence="2"/>
<dbReference type="InterPro" id="IPR011006">
    <property type="entry name" value="CheY-like_superfamily"/>
</dbReference>
<evidence type="ECO:0000256" key="9">
    <source>
        <dbReference type="SAM" id="Phobius"/>
    </source>
</evidence>
<evidence type="ECO:0000256" key="1">
    <source>
        <dbReference type="ARBA" id="ARBA00000085"/>
    </source>
</evidence>
<feature type="domain" description="Response regulatory" evidence="12">
    <location>
        <begin position="752"/>
        <end position="867"/>
    </location>
</feature>
<evidence type="ECO:0000259" key="10">
    <source>
        <dbReference type="PROSITE" id="PS01124"/>
    </source>
</evidence>
<dbReference type="NCBIfam" id="TIGR00229">
    <property type="entry name" value="sensory_box"/>
    <property type="match status" value="1"/>
</dbReference>
<dbReference type="SUPFAM" id="SSF52172">
    <property type="entry name" value="CheY-like"/>
    <property type="match status" value="1"/>
</dbReference>
<keyword evidence="6" id="KW-0805">Transcription regulation</keyword>
<dbReference type="PROSITE" id="PS01124">
    <property type="entry name" value="HTH_ARAC_FAMILY_2"/>
    <property type="match status" value="1"/>
</dbReference>
<dbReference type="InterPro" id="IPR003661">
    <property type="entry name" value="HisK_dim/P_dom"/>
</dbReference>
<dbReference type="EMBL" id="QGGU01000009">
    <property type="protein sequence ID" value="PWK48642.1"/>
    <property type="molecule type" value="Genomic_DNA"/>
</dbReference>
<feature type="transmembrane region" description="Helical" evidence="9">
    <location>
        <begin position="133"/>
        <end position="152"/>
    </location>
</feature>
<feature type="transmembrane region" description="Helical" evidence="9">
    <location>
        <begin position="33"/>
        <end position="54"/>
    </location>
</feature>
<keyword evidence="9" id="KW-0812">Transmembrane</keyword>
<keyword evidence="9" id="KW-0472">Membrane</keyword>
<dbReference type="PRINTS" id="PR00344">
    <property type="entry name" value="BCTRLSENSOR"/>
</dbReference>
<evidence type="ECO:0000313" key="14">
    <source>
        <dbReference type="EMBL" id="PWK48642.1"/>
    </source>
</evidence>
<proteinExistence type="predicted"/>
<dbReference type="GO" id="GO:0000155">
    <property type="term" value="F:phosphorelay sensor kinase activity"/>
    <property type="evidence" value="ECO:0007669"/>
    <property type="project" value="InterPro"/>
</dbReference>
<dbReference type="Pfam" id="PF13188">
    <property type="entry name" value="PAS_8"/>
    <property type="match status" value="1"/>
</dbReference>
<dbReference type="InterPro" id="IPR000014">
    <property type="entry name" value="PAS"/>
</dbReference>
<dbReference type="GO" id="GO:0003700">
    <property type="term" value="F:DNA-binding transcription factor activity"/>
    <property type="evidence" value="ECO:0007669"/>
    <property type="project" value="InterPro"/>
</dbReference>
<evidence type="ECO:0000259" key="12">
    <source>
        <dbReference type="PROSITE" id="PS50110"/>
    </source>
</evidence>
<evidence type="ECO:0000313" key="15">
    <source>
        <dbReference type="Proteomes" id="UP000245790"/>
    </source>
</evidence>
<protein>
    <recommendedName>
        <fullName evidence="2">histidine kinase</fullName>
        <ecNumber evidence="2">2.7.13.3</ecNumber>
    </recommendedName>
</protein>
<dbReference type="GO" id="GO:0005886">
    <property type="term" value="C:plasma membrane"/>
    <property type="evidence" value="ECO:0007669"/>
    <property type="project" value="UniProtKB-ARBA"/>
</dbReference>
<dbReference type="InterPro" id="IPR036097">
    <property type="entry name" value="HisK_dim/P_sf"/>
</dbReference>
<evidence type="ECO:0000256" key="8">
    <source>
        <dbReference type="PROSITE-ProRule" id="PRU00169"/>
    </source>
</evidence>
<reference evidence="14 15" key="1">
    <citation type="submission" date="2018-05" db="EMBL/GenBank/DDBJ databases">
        <title>Genomic Encyclopedia of Type Strains, Phase IV (KMG-IV): sequencing the most valuable type-strain genomes for metagenomic binning, comparative biology and taxonomic classification.</title>
        <authorList>
            <person name="Goeker M."/>
        </authorList>
    </citation>
    <scope>NUCLEOTIDE SEQUENCE [LARGE SCALE GENOMIC DNA]</scope>
    <source>
        <strain evidence="14 15">DSM 25350</strain>
    </source>
</reference>
<dbReference type="Gene3D" id="1.10.10.60">
    <property type="entry name" value="Homeodomain-like"/>
    <property type="match status" value="1"/>
</dbReference>
<dbReference type="InterPro" id="IPR003594">
    <property type="entry name" value="HATPase_dom"/>
</dbReference>
<feature type="transmembrane region" description="Helical" evidence="9">
    <location>
        <begin position="7"/>
        <end position="27"/>
    </location>
</feature>
<dbReference type="SMART" id="SM00342">
    <property type="entry name" value="HTH_ARAC"/>
    <property type="match status" value="1"/>
</dbReference>
<comment type="caution">
    <text evidence="14">The sequence shown here is derived from an EMBL/GenBank/DDBJ whole genome shotgun (WGS) entry which is preliminary data.</text>
</comment>
<dbReference type="Gene3D" id="3.30.450.20">
    <property type="entry name" value="PAS domain"/>
    <property type="match status" value="1"/>
</dbReference>
<dbReference type="CDD" id="cd00075">
    <property type="entry name" value="HATPase"/>
    <property type="match status" value="1"/>
</dbReference>
<keyword evidence="15" id="KW-1185">Reference proteome</keyword>
<dbReference type="AlphaFoldDB" id="A0A316FKJ7"/>
<evidence type="ECO:0000256" key="2">
    <source>
        <dbReference type="ARBA" id="ARBA00012438"/>
    </source>
</evidence>
<dbReference type="SUPFAM" id="SSF55874">
    <property type="entry name" value="ATPase domain of HSP90 chaperone/DNA topoisomerase II/histidine kinase"/>
    <property type="match status" value="1"/>
</dbReference>
<feature type="transmembrane region" description="Helical" evidence="9">
    <location>
        <begin position="223"/>
        <end position="246"/>
    </location>
</feature>
<feature type="transmembrane region" description="Helical" evidence="9">
    <location>
        <begin position="192"/>
        <end position="211"/>
    </location>
</feature>
<dbReference type="Pfam" id="PF00072">
    <property type="entry name" value="Response_reg"/>
    <property type="match status" value="1"/>
</dbReference>
<dbReference type="InterPro" id="IPR036890">
    <property type="entry name" value="HATPase_C_sf"/>
</dbReference>
<dbReference type="CDD" id="cd00130">
    <property type="entry name" value="PAS"/>
    <property type="match status" value="1"/>
</dbReference>
<dbReference type="FunFam" id="3.30.565.10:FF:000006">
    <property type="entry name" value="Sensor histidine kinase WalK"/>
    <property type="match status" value="1"/>
</dbReference>
<dbReference type="RefSeq" id="WP_170115253.1">
    <property type="nucleotide sequence ID" value="NZ_QGGU01000009.1"/>
</dbReference>
<keyword evidence="9" id="KW-1133">Transmembrane helix</keyword>
<gene>
    <name evidence="14" type="ORF">C8D97_109193</name>
</gene>
<accession>A0A316FKJ7</accession>
<dbReference type="SMART" id="SM00388">
    <property type="entry name" value="HisKA"/>
    <property type="match status" value="1"/>
</dbReference>
<dbReference type="Gene3D" id="1.10.287.130">
    <property type="match status" value="1"/>
</dbReference>
<dbReference type="CDD" id="cd00082">
    <property type="entry name" value="HisKA"/>
    <property type="match status" value="1"/>
</dbReference>
<evidence type="ECO:0000256" key="7">
    <source>
        <dbReference type="ARBA" id="ARBA00023163"/>
    </source>
</evidence>
<dbReference type="Pfam" id="PF00512">
    <property type="entry name" value="HisKA"/>
    <property type="match status" value="1"/>
</dbReference>
<evidence type="ECO:0000256" key="4">
    <source>
        <dbReference type="ARBA" id="ARBA00022679"/>
    </source>
</evidence>
<dbReference type="InterPro" id="IPR004358">
    <property type="entry name" value="Sig_transdc_His_kin-like_C"/>
</dbReference>
<dbReference type="Gene3D" id="3.30.565.10">
    <property type="entry name" value="Histidine kinase-like ATPase, C-terminal domain"/>
    <property type="match status" value="1"/>
</dbReference>
<sequence>MIKKTWLLGAVVLVVTAIALMYITPILSLDQRFYFSSHLSDGIFLCLVFATVLYRLQQEQTQIASLFWLLIGAATLSWLLLTLVFNVAWSSLPFSVKSLINGVCYFLFYALMIAAIEIKSYRHAGQLLSHNSLLIWTSTLSFTLGVFIYLVLTPSSLQSAGQQYWPSNFLFYMLMDAYLMVRWWYLAYKSRLANWQGYGLLGLAMLNWLIADLLELLHSTNQISLNFGSVIDWLWFTPYLFLIAGLMQPLSSTESASINRQYSRMNLFNSPLFFIAVILLLHTLVQNHPLFESLQNTTQQSVFYGWLVLSFILGATQLISLIHQSGRYTFQLKENQFTIDSLRSQLQHQAQHLQQQSDSYKSILETTSNAIFTVDNQGNILSANPAATKMLGYSNRDFLTMSFEQLIDEGEELALLFKYQSYRQKLKRHSAGLELESVMKSQSGQTLTVHATVSEGNSADQAPLVISLADIREQKQAEEDIHRLKDQFTANISHEFRTPLTIINGVLDNLLNASPTAQQKQQISTAKTNGLRMVRMVEQLLELSRSSQDSITVSPINASHIIQFVCLSFLSVAKEKNIQFQFPEQQPLWITGNNQALEKIVFNLLSNAFKYTPAGGEVSLQIASHTTHIQFSVTDTGPGISDDEQIKVFHRFYRADNTHGQPIHGVGIGLALVKELCDAMGWKVGIHSAVNQGAEFQITAPIAEPQAEESEQLAELCGDRLSRDKFSHSLEAELVDAQTEHQLQSAVKSQYLVLIIEDNVDMQGHLNQILSPHHQCLLASNGEEGIRMALDYIPDIIISDVMMPGIDGFTALKSIRSNELTAHIPVIMLTARSDPDSKLEGLQAEADDYLTKPFDARELLLRVANQIKSRVKLQQKLTRQWHFSLNNPEQNDKTQVTDKFVQKLNALFAEHYANADIPMSYIASELAMSERQLQRKVKAVLGVSPLEALRQFRLEKAKLLLKSNEQVGLAAQACGFSSQSYFGRCFKEYVGVSPSQYQKDIQETS</sequence>